<dbReference type="HOGENOM" id="CLU_000604_86_7_9"/>
<evidence type="ECO:0000256" key="9">
    <source>
        <dbReference type="ARBA" id="ARBA00023136"/>
    </source>
</evidence>
<dbReference type="InterPro" id="IPR050095">
    <property type="entry name" value="ECF_ABC_transporter_ATP-bd"/>
</dbReference>
<dbReference type="Gene3D" id="3.40.50.300">
    <property type="entry name" value="P-loop containing nucleotide triphosphate hydrolases"/>
    <property type="match status" value="2"/>
</dbReference>
<comment type="function">
    <text evidence="10">Probably part of an ABC transporter complex. Responsible for energy coupling to the transport system.</text>
</comment>
<evidence type="ECO:0000313" key="12">
    <source>
        <dbReference type="EMBL" id="ESL02869.1"/>
    </source>
</evidence>
<dbReference type="GO" id="GO:0016887">
    <property type="term" value="F:ATP hydrolysis activity"/>
    <property type="evidence" value="ECO:0007669"/>
    <property type="project" value="InterPro"/>
</dbReference>
<evidence type="ECO:0000259" key="11">
    <source>
        <dbReference type="PROSITE" id="PS50893"/>
    </source>
</evidence>
<feature type="domain" description="ABC transporter" evidence="11">
    <location>
        <begin position="261"/>
        <end position="461"/>
    </location>
</feature>
<evidence type="ECO:0000256" key="1">
    <source>
        <dbReference type="ARBA" id="ARBA00004202"/>
    </source>
</evidence>
<dbReference type="SUPFAM" id="SSF52540">
    <property type="entry name" value="P-loop containing nucleoside triphosphate hydrolases"/>
    <property type="match status" value="2"/>
</dbReference>
<protein>
    <submittedName>
        <fullName evidence="12">ABC transporter, ATP-binding protein</fullName>
    </submittedName>
</protein>
<dbReference type="CDD" id="cd03225">
    <property type="entry name" value="ABC_cobalt_CbiO_domain1"/>
    <property type="match status" value="1"/>
</dbReference>
<dbReference type="SMART" id="SM00382">
    <property type="entry name" value="AAA"/>
    <property type="match status" value="2"/>
</dbReference>
<accession>V2XL13</accession>
<dbReference type="STRING" id="592026.GCWU0000282_001739"/>
<reference evidence="12 13" key="1">
    <citation type="submission" date="2013-06" db="EMBL/GenBank/DDBJ databases">
        <authorList>
            <person name="Weinstock G."/>
            <person name="Sodergren E."/>
            <person name="Clifton S."/>
            <person name="Fulton L."/>
            <person name="Fulton B."/>
            <person name="Courtney L."/>
            <person name="Fronick C."/>
            <person name="Harrison M."/>
            <person name="Strong C."/>
            <person name="Farmer C."/>
            <person name="Delahaunty K."/>
            <person name="Markovic C."/>
            <person name="Hall O."/>
            <person name="Minx P."/>
            <person name="Tomlinson C."/>
            <person name="Mitreva M."/>
            <person name="Nelson J."/>
            <person name="Hou S."/>
            <person name="Wollam A."/>
            <person name="Pepin K.H."/>
            <person name="Johnson M."/>
            <person name="Bhonagiri V."/>
            <person name="Nash W.E."/>
            <person name="Warren W."/>
            <person name="Chinwalla A."/>
            <person name="Mardis E.R."/>
            <person name="Wilson R.K."/>
        </authorList>
    </citation>
    <scope>NUCLEOTIDE SEQUENCE [LARGE SCALE GENOMIC DNA]</scope>
    <source>
        <strain evidence="12 13">ATCC 51271</strain>
    </source>
</reference>
<dbReference type="AlphaFoldDB" id="V2XL13"/>
<dbReference type="GO" id="GO:0043190">
    <property type="term" value="C:ATP-binding cassette (ABC) transporter complex"/>
    <property type="evidence" value="ECO:0007669"/>
    <property type="project" value="TreeGrafter"/>
</dbReference>
<name>V2XL13_9FIRM</name>
<dbReference type="eggNOG" id="COG1129">
    <property type="taxonomic scope" value="Bacteria"/>
</dbReference>
<keyword evidence="3" id="KW-0813">Transport</keyword>
<organism evidence="12 13">
    <name type="scientific">Catonella morbi ATCC 51271</name>
    <dbReference type="NCBI Taxonomy" id="592026"/>
    <lineage>
        <taxon>Bacteria</taxon>
        <taxon>Bacillati</taxon>
        <taxon>Bacillota</taxon>
        <taxon>Clostridia</taxon>
        <taxon>Lachnospirales</taxon>
        <taxon>Lachnospiraceae</taxon>
        <taxon>Catonella</taxon>
    </lineage>
</organism>
<comment type="similarity">
    <text evidence="2">Belongs to the ABC transporter superfamily.</text>
</comment>
<keyword evidence="4" id="KW-1003">Cell membrane</keyword>
<comment type="caution">
    <text evidence="12">The sequence shown here is derived from an EMBL/GenBank/DDBJ whole genome shotgun (WGS) entry which is preliminary data.</text>
</comment>
<keyword evidence="8" id="KW-1278">Translocase</keyword>
<dbReference type="EMBL" id="ACIL03000013">
    <property type="protein sequence ID" value="ESL02869.1"/>
    <property type="molecule type" value="Genomic_DNA"/>
</dbReference>
<feature type="domain" description="ABC transporter" evidence="11">
    <location>
        <begin position="2"/>
        <end position="240"/>
    </location>
</feature>
<dbReference type="InterPro" id="IPR003593">
    <property type="entry name" value="AAA+_ATPase"/>
</dbReference>
<dbReference type="PROSITE" id="PS00211">
    <property type="entry name" value="ABC_TRANSPORTER_1"/>
    <property type="match status" value="1"/>
</dbReference>
<evidence type="ECO:0000256" key="10">
    <source>
        <dbReference type="ARBA" id="ARBA00025157"/>
    </source>
</evidence>
<sequence length="461" mass="51847">MIEIKNVSFSYNESEYGVNSINLSVQNGECVVLTGESGCGKTTVTRLINGLAPTYYSGEMTGFVYIDKKNINELPLYEIGKIVGSIFQDPRRQFFSSELAGEVAFACENYGFSHKEIVSRTDAAINKMQLEHLRNIPVDVISSGEKQRTAVASVYALHPRVFVFDEPTANLDLKGIAELKNVLSELKLFGCTLIIAEHRLDWLEDIADRYIYMSGGEIKKEYLKTEFLEMDEKDRAELGLRRKAKDFTILPLPEPGVSSAITVKGISCIRQRKKIFENLNFFINKGCITALTGHNGIGKTTLALMLSGLMRIKGEIYIDDKKYTRRGLNREVYYCSNDTGTQFFTNSVAEELLLNMEKNLENIKEAGAILKRMQLYEYKDTHPQSLSGGQRQRLAVCCALLCAKKILIFDEPTSGLDGRNMLLIAKELKNAVNKGKTVLVITHDEELIAECCDYRLNLNEL</sequence>
<keyword evidence="5" id="KW-0677">Repeat</keyword>
<comment type="subcellular location">
    <subcellularLocation>
        <location evidence="1">Cell membrane</location>
        <topology evidence="1">Peripheral membrane protein</topology>
    </subcellularLocation>
</comment>
<evidence type="ECO:0000256" key="7">
    <source>
        <dbReference type="ARBA" id="ARBA00022840"/>
    </source>
</evidence>
<dbReference type="InterPro" id="IPR015856">
    <property type="entry name" value="ABC_transpr_CbiO/EcfA_su"/>
</dbReference>
<evidence type="ECO:0000256" key="5">
    <source>
        <dbReference type="ARBA" id="ARBA00022737"/>
    </source>
</evidence>
<keyword evidence="13" id="KW-1185">Reference proteome</keyword>
<dbReference type="Proteomes" id="UP000018227">
    <property type="component" value="Unassembled WGS sequence"/>
</dbReference>
<keyword evidence="6" id="KW-0547">Nucleotide-binding</keyword>
<evidence type="ECO:0000256" key="6">
    <source>
        <dbReference type="ARBA" id="ARBA00022741"/>
    </source>
</evidence>
<evidence type="ECO:0000313" key="13">
    <source>
        <dbReference type="Proteomes" id="UP000018227"/>
    </source>
</evidence>
<dbReference type="InterPro" id="IPR027417">
    <property type="entry name" value="P-loop_NTPase"/>
</dbReference>
<dbReference type="InterPro" id="IPR003439">
    <property type="entry name" value="ABC_transporter-like_ATP-bd"/>
</dbReference>
<dbReference type="RefSeq" id="WP_023354611.1">
    <property type="nucleotide sequence ID" value="NZ_KI535368.1"/>
</dbReference>
<evidence type="ECO:0000256" key="4">
    <source>
        <dbReference type="ARBA" id="ARBA00022475"/>
    </source>
</evidence>
<keyword evidence="7 12" id="KW-0067">ATP-binding</keyword>
<evidence type="ECO:0000256" key="2">
    <source>
        <dbReference type="ARBA" id="ARBA00005417"/>
    </source>
</evidence>
<dbReference type="PANTHER" id="PTHR43553">
    <property type="entry name" value="HEAVY METAL TRANSPORTER"/>
    <property type="match status" value="1"/>
</dbReference>
<dbReference type="PANTHER" id="PTHR43553:SF23">
    <property type="entry name" value="ABC TRANSPORTER ATP-BINDING COMPONENT"/>
    <property type="match status" value="1"/>
</dbReference>
<gene>
    <name evidence="12" type="ORF">GCWU0000282_001739</name>
</gene>
<dbReference type="InterPro" id="IPR017871">
    <property type="entry name" value="ABC_transporter-like_CS"/>
</dbReference>
<dbReference type="GO" id="GO:0042626">
    <property type="term" value="F:ATPase-coupled transmembrane transporter activity"/>
    <property type="evidence" value="ECO:0007669"/>
    <property type="project" value="TreeGrafter"/>
</dbReference>
<dbReference type="OrthoDB" id="501320at2"/>
<keyword evidence="9" id="KW-0472">Membrane</keyword>
<dbReference type="PROSITE" id="PS50893">
    <property type="entry name" value="ABC_TRANSPORTER_2"/>
    <property type="match status" value="2"/>
</dbReference>
<evidence type="ECO:0000256" key="8">
    <source>
        <dbReference type="ARBA" id="ARBA00022967"/>
    </source>
</evidence>
<proteinExistence type="inferred from homology"/>
<dbReference type="GO" id="GO:0005524">
    <property type="term" value="F:ATP binding"/>
    <property type="evidence" value="ECO:0007669"/>
    <property type="project" value="UniProtKB-KW"/>
</dbReference>
<dbReference type="Pfam" id="PF00005">
    <property type="entry name" value="ABC_tran"/>
    <property type="match status" value="2"/>
</dbReference>
<evidence type="ECO:0000256" key="3">
    <source>
        <dbReference type="ARBA" id="ARBA00022448"/>
    </source>
</evidence>